<dbReference type="OrthoDB" id="4250793at2759"/>
<dbReference type="AlphaFoldDB" id="M2QG19"/>
<reference evidence="2 3" key="1">
    <citation type="journal article" date="2012" name="Proc. Natl. Acad. Sci. U.S.A.">
        <title>Comparative genomics of Ceriporiopsis subvermispora and Phanerochaete chrysosporium provide insight into selective ligninolysis.</title>
        <authorList>
            <person name="Fernandez-Fueyo E."/>
            <person name="Ruiz-Duenas F.J."/>
            <person name="Ferreira P."/>
            <person name="Floudas D."/>
            <person name="Hibbett D.S."/>
            <person name="Canessa P."/>
            <person name="Larrondo L.F."/>
            <person name="James T.Y."/>
            <person name="Seelenfreund D."/>
            <person name="Lobos S."/>
            <person name="Polanco R."/>
            <person name="Tello M."/>
            <person name="Honda Y."/>
            <person name="Watanabe T."/>
            <person name="Watanabe T."/>
            <person name="Ryu J.S."/>
            <person name="Kubicek C.P."/>
            <person name="Schmoll M."/>
            <person name="Gaskell J."/>
            <person name="Hammel K.E."/>
            <person name="St John F.J."/>
            <person name="Vanden Wymelenberg A."/>
            <person name="Sabat G."/>
            <person name="Splinter BonDurant S."/>
            <person name="Syed K."/>
            <person name="Yadav J.S."/>
            <person name="Doddapaneni H."/>
            <person name="Subramanian V."/>
            <person name="Lavin J.L."/>
            <person name="Oguiza J.A."/>
            <person name="Perez G."/>
            <person name="Pisabarro A.G."/>
            <person name="Ramirez L."/>
            <person name="Santoyo F."/>
            <person name="Master E."/>
            <person name="Coutinho P.M."/>
            <person name="Henrissat B."/>
            <person name="Lombard V."/>
            <person name="Magnuson J.K."/>
            <person name="Kuees U."/>
            <person name="Hori C."/>
            <person name="Igarashi K."/>
            <person name="Samejima M."/>
            <person name="Held B.W."/>
            <person name="Barry K.W."/>
            <person name="LaButti K.M."/>
            <person name="Lapidus A."/>
            <person name="Lindquist E.A."/>
            <person name="Lucas S.M."/>
            <person name="Riley R."/>
            <person name="Salamov A.A."/>
            <person name="Hoffmeister D."/>
            <person name="Schwenk D."/>
            <person name="Hadar Y."/>
            <person name="Yarden O."/>
            <person name="de Vries R.P."/>
            <person name="Wiebenga A."/>
            <person name="Stenlid J."/>
            <person name="Eastwood D."/>
            <person name="Grigoriev I.V."/>
            <person name="Berka R.M."/>
            <person name="Blanchette R.A."/>
            <person name="Kersten P."/>
            <person name="Martinez A.T."/>
            <person name="Vicuna R."/>
            <person name="Cullen D."/>
        </authorList>
    </citation>
    <scope>NUCLEOTIDE SEQUENCE [LARGE SCALE GENOMIC DNA]</scope>
    <source>
        <strain evidence="2 3">B</strain>
    </source>
</reference>
<protein>
    <recommendedName>
        <fullName evidence="1">MACPF domain-containing protein</fullName>
    </recommendedName>
</protein>
<dbReference type="InterPro" id="IPR020864">
    <property type="entry name" value="MACPF"/>
</dbReference>
<accession>M2QG19</accession>
<dbReference type="EMBL" id="KB445799">
    <property type="protein sequence ID" value="EMD35983.1"/>
    <property type="molecule type" value="Genomic_DNA"/>
</dbReference>
<evidence type="ECO:0000313" key="2">
    <source>
        <dbReference type="EMBL" id="EMD35983.1"/>
    </source>
</evidence>
<evidence type="ECO:0000313" key="3">
    <source>
        <dbReference type="Proteomes" id="UP000016930"/>
    </source>
</evidence>
<keyword evidence="3" id="KW-1185">Reference proteome</keyword>
<dbReference type="Pfam" id="PF01823">
    <property type="entry name" value="MACPF"/>
    <property type="match status" value="1"/>
</dbReference>
<sequence length="461" mass="50826">MSQGELPATDKLGYALDLTTMSGQDIKGLLTSLKTSSRVLKLAKNDKPIQLYNELYHVPSNIAVESSNAGIASVFRPCTSGSSLRAQLKADPSILAPYSAFNAGNSCAYSVYKSFRDDCDYVLYDVTHIRYTAHLDSNGDSLQNDCAASIARLPQIFVPERVQTFKDFFASYGSHTVTDVTYGARLNLLVWRSRLNITDDAPDLSLRASVALESISSGEDLMAYLPPQNNANNAGIQHRYALIYSTFCEGGGTEEANRIQSNTHAFKDYDAWMRSTSTDPCLINIGVKDIWTIAGKFPDPTVSTRAQALQDAFEYLISHTPLCKTPAQFDINSDWGEFVLTSPGAMLIMRSVTGDQPQSVLSEPNRIIWGLGGGKLGRARIKFEIYYDGSTINFWTECGAPGTGQDYEGAIVIIGEEKYYNIGSATTNRNVTQFSQISTYETPCSVRDDITSRMMHLRKHQ</sequence>
<feature type="domain" description="MACPF" evidence="1">
    <location>
        <begin position="1"/>
        <end position="324"/>
    </location>
</feature>
<evidence type="ECO:0000259" key="1">
    <source>
        <dbReference type="PROSITE" id="PS51412"/>
    </source>
</evidence>
<dbReference type="TCDB" id="1.C.39.9.5">
    <property type="family name" value="the membrane attack complex/perforin (macpf) family"/>
</dbReference>
<organism evidence="2 3">
    <name type="scientific">Ceriporiopsis subvermispora (strain B)</name>
    <name type="common">White-rot fungus</name>
    <name type="synonym">Gelatoporia subvermispora</name>
    <dbReference type="NCBI Taxonomy" id="914234"/>
    <lineage>
        <taxon>Eukaryota</taxon>
        <taxon>Fungi</taxon>
        <taxon>Dikarya</taxon>
        <taxon>Basidiomycota</taxon>
        <taxon>Agaricomycotina</taxon>
        <taxon>Agaricomycetes</taxon>
        <taxon>Polyporales</taxon>
        <taxon>Gelatoporiaceae</taxon>
        <taxon>Gelatoporia</taxon>
    </lineage>
</organism>
<gene>
    <name evidence="2" type="ORF">CERSUDRAFT_115929</name>
</gene>
<dbReference type="HOGENOM" id="CLU_046019_0_0_1"/>
<name>M2QG19_CERS8</name>
<proteinExistence type="predicted"/>
<dbReference type="PROSITE" id="PS51412">
    <property type="entry name" value="MACPF_2"/>
    <property type="match status" value="1"/>
</dbReference>
<dbReference type="Proteomes" id="UP000016930">
    <property type="component" value="Unassembled WGS sequence"/>
</dbReference>